<comment type="caution">
    <text evidence="2">The sequence shown here is derived from an EMBL/GenBank/DDBJ whole genome shotgun (WGS) entry which is preliminary data.</text>
</comment>
<protein>
    <recommendedName>
        <fullName evidence="1">Helix-turn-helix domain-containing protein</fullName>
    </recommendedName>
</protein>
<dbReference type="InterPro" id="IPR058912">
    <property type="entry name" value="HTH_animal"/>
</dbReference>
<evidence type="ECO:0000313" key="3">
    <source>
        <dbReference type="Proteomes" id="UP001176940"/>
    </source>
</evidence>
<feature type="domain" description="Helix-turn-helix" evidence="1">
    <location>
        <begin position="108"/>
        <end position="164"/>
    </location>
</feature>
<dbReference type="EMBL" id="CAUEEQ010052042">
    <property type="protein sequence ID" value="CAJ0961224.1"/>
    <property type="molecule type" value="Genomic_DNA"/>
</dbReference>
<evidence type="ECO:0000259" key="1">
    <source>
        <dbReference type="Pfam" id="PF26215"/>
    </source>
</evidence>
<accession>A0ABN9M7S5</accession>
<gene>
    <name evidence="2" type="ORF">RIMI_LOCUS17661930</name>
</gene>
<organism evidence="2 3">
    <name type="scientific">Ranitomeya imitator</name>
    <name type="common">mimic poison frog</name>
    <dbReference type="NCBI Taxonomy" id="111125"/>
    <lineage>
        <taxon>Eukaryota</taxon>
        <taxon>Metazoa</taxon>
        <taxon>Chordata</taxon>
        <taxon>Craniata</taxon>
        <taxon>Vertebrata</taxon>
        <taxon>Euteleostomi</taxon>
        <taxon>Amphibia</taxon>
        <taxon>Batrachia</taxon>
        <taxon>Anura</taxon>
        <taxon>Neobatrachia</taxon>
        <taxon>Hyloidea</taxon>
        <taxon>Dendrobatidae</taxon>
        <taxon>Dendrobatinae</taxon>
        <taxon>Ranitomeya</taxon>
    </lineage>
</organism>
<dbReference type="Pfam" id="PF26215">
    <property type="entry name" value="HTH_animal"/>
    <property type="match status" value="1"/>
</dbReference>
<dbReference type="PANTHER" id="PTHR21301">
    <property type="entry name" value="REVERSE TRANSCRIPTASE"/>
    <property type="match status" value="1"/>
</dbReference>
<keyword evidence="3" id="KW-1185">Reference proteome</keyword>
<dbReference type="Proteomes" id="UP001176940">
    <property type="component" value="Unassembled WGS sequence"/>
</dbReference>
<name>A0ABN9M7S5_9NEOB</name>
<dbReference type="PANTHER" id="PTHR21301:SF13">
    <property type="match status" value="1"/>
</dbReference>
<sequence length="277" mass="31627">MGAAFASSYANLFMGMWERDIFFSKPVAHIERVLFWARYIDDILMIWQGPEQDLLDFIGLLIHNPYNIKLSHKYSQTSIDFLDIEISGFPGGCLETNVYRKDTAVNSFLHASSSHPQPLISSIPVGQFLRAKRICSSEENFKEQANILTTRFQERGYSNRSIKRGLKRAEKANRTELLKQRTKTTHDAPVRFITTYNNGWRDMKTALTKYWPLLKIDKTLSKHLFDHPSITYKKSPNLKDQLIGFVSFIYTNLPSISSIIPDIAGGSSLLCNTPGLI</sequence>
<evidence type="ECO:0000313" key="2">
    <source>
        <dbReference type="EMBL" id="CAJ0961224.1"/>
    </source>
</evidence>
<reference evidence="2" key="1">
    <citation type="submission" date="2023-07" db="EMBL/GenBank/DDBJ databases">
        <authorList>
            <person name="Stuckert A."/>
        </authorList>
    </citation>
    <scope>NUCLEOTIDE SEQUENCE</scope>
</reference>
<proteinExistence type="predicted"/>